<dbReference type="AlphaFoldDB" id="A0AAU9E9V1"/>
<dbReference type="EMBL" id="AP028654">
    <property type="protein sequence ID" value="BEP28039.1"/>
    <property type="molecule type" value="Genomic_DNA"/>
</dbReference>
<protein>
    <submittedName>
        <fullName evidence="1">Uncharacterized protein</fullName>
    </submittedName>
</protein>
<dbReference type="Proteomes" id="UP001321786">
    <property type="component" value="Chromosome"/>
</dbReference>
<reference evidence="1 2" key="1">
    <citation type="submission" date="2023-08" db="EMBL/GenBank/DDBJ databases">
        <title>Helicovermis profunda gen. nov., sp. nov., a novel mesophilic, fermentative bacterium within the Bacillota from a deep-sea hydrothermal vent chimney.</title>
        <authorList>
            <person name="Miyazaki U."/>
            <person name="Mizutani D."/>
            <person name="Hashimoto Y."/>
            <person name="Tame A."/>
            <person name="Sawayama S."/>
            <person name="Miyazaki J."/>
            <person name="Takai K."/>
            <person name="Nakagawa S."/>
        </authorList>
    </citation>
    <scope>NUCLEOTIDE SEQUENCE [LARGE SCALE GENOMIC DNA]</scope>
    <source>
        <strain evidence="1 2">S502</strain>
    </source>
</reference>
<dbReference type="RefSeq" id="WP_338536389.1">
    <property type="nucleotide sequence ID" value="NZ_AP028654.1"/>
</dbReference>
<keyword evidence="2" id="KW-1185">Reference proteome</keyword>
<proteinExistence type="predicted"/>
<gene>
    <name evidence="1" type="ORF">HLPR_03700</name>
</gene>
<dbReference type="Pfam" id="PF14595">
    <property type="entry name" value="Thioredoxin_9"/>
    <property type="match status" value="1"/>
</dbReference>
<accession>A0AAU9E9V1</accession>
<dbReference type="KEGG" id="hprf:HLPR_03700"/>
<sequence length="162" mass="19050">MKTLIHDFSMSLEEFYNNLPVLQGHYYAKIEKENQDYCTSSNIDFNQSKTKYIIAFAYRFCIDSIVNLNALKCFDKNSNIVVKVIINEDIIKNKFTNIATPILVGLDENYSVLWQWNRTPKFIENIENNSPQQEVIVKKMLYRKGVYIKNTFEELVDLISKN</sequence>
<evidence type="ECO:0000313" key="2">
    <source>
        <dbReference type="Proteomes" id="UP001321786"/>
    </source>
</evidence>
<dbReference type="Gene3D" id="3.40.30.10">
    <property type="entry name" value="Glutaredoxin"/>
    <property type="match status" value="1"/>
</dbReference>
<evidence type="ECO:0000313" key="1">
    <source>
        <dbReference type="EMBL" id="BEP28039.1"/>
    </source>
</evidence>
<organism evidence="1 2">
    <name type="scientific">Helicovermis profundi</name>
    <dbReference type="NCBI Taxonomy" id="3065157"/>
    <lineage>
        <taxon>Bacteria</taxon>
        <taxon>Bacillati</taxon>
        <taxon>Bacillota</taxon>
        <taxon>Clostridia</taxon>
        <taxon>Helicovermis</taxon>
    </lineage>
</organism>
<name>A0AAU9E9V1_9FIRM</name>